<organism evidence="1 2">
    <name type="scientific">Geothrix limicola</name>
    <dbReference type="NCBI Taxonomy" id="2927978"/>
    <lineage>
        <taxon>Bacteria</taxon>
        <taxon>Pseudomonadati</taxon>
        <taxon>Acidobacteriota</taxon>
        <taxon>Holophagae</taxon>
        <taxon>Holophagales</taxon>
        <taxon>Holophagaceae</taxon>
        <taxon>Geothrix</taxon>
    </lineage>
</organism>
<proteinExistence type="predicted"/>
<gene>
    <name evidence="1" type="ORF">GETHLI_31130</name>
</gene>
<sequence length="243" mass="27288">MKLPLLAPPDASLLWLDAHRVVAGTHRRPLNGTPTEDQLAQALAALPPGPTRWVVEDLWTPSVLMRDLTELPRGAEAQEAFFKWRFTQALALETPHFVQALEVEPGAWLASGIREDLRESMLQLSLRLDRTVHTLTPRWLYLYNLLAPSLALPGMLLSLSPVESGRYAGTLVAWGRTLCLLRQWSEPLDAEGWMEERIAPSAAFLQRESRPPQQLFIWGAPAWPDSGLATKLMDDRLVFGESR</sequence>
<accession>A0ABQ5QJ65</accession>
<comment type="caution">
    <text evidence="1">The sequence shown here is derived from an EMBL/GenBank/DDBJ whole genome shotgun (WGS) entry which is preliminary data.</text>
</comment>
<evidence type="ECO:0000313" key="1">
    <source>
        <dbReference type="EMBL" id="GLH74611.1"/>
    </source>
</evidence>
<dbReference type="EMBL" id="BSDE01000007">
    <property type="protein sequence ID" value="GLH74611.1"/>
    <property type="molecule type" value="Genomic_DNA"/>
</dbReference>
<dbReference type="RefSeq" id="WP_285577084.1">
    <property type="nucleotide sequence ID" value="NZ_BSDE01000007.1"/>
</dbReference>
<dbReference type="Proteomes" id="UP001165069">
    <property type="component" value="Unassembled WGS sequence"/>
</dbReference>
<reference evidence="1 2" key="1">
    <citation type="journal article" date="2023" name="Antonie Van Leeuwenhoek">
        <title>Mesoterricola silvestris gen. nov., sp. nov., Mesoterricola sediminis sp. nov., Geothrix oryzae sp. nov., Geothrix edaphica sp. nov., Geothrix rubra sp. nov., and Geothrix limicola sp. nov., six novel members of Acidobacteriota isolated from soils.</title>
        <authorList>
            <person name="Itoh H."/>
            <person name="Sugisawa Y."/>
            <person name="Mise K."/>
            <person name="Xu Z."/>
            <person name="Kuniyasu M."/>
            <person name="Ushijima N."/>
            <person name="Kawano K."/>
            <person name="Kobayashi E."/>
            <person name="Shiratori Y."/>
            <person name="Masuda Y."/>
            <person name="Senoo K."/>
        </authorList>
    </citation>
    <scope>NUCLEOTIDE SEQUENCE [LARGE SCALE GENOMIC DNA]</scope>
    <source>
        <strain evidence="1 2">Red804</strain>
    </source>
</reference>
<protein>
    <submittedName>
        <fullName evidence="1">Uncharacterized protein</fullName>
    </submittedName>
</protein>
<name>A0ABQ5QJ65_9BACT</name>
<evidence type="ECO:0000313" key="2">
    <source>
        <dbReference type="Proteomes" id="UP001165069"/>
    </source>
</evidence>
<keyword evidence="2" id="KW-1185">Reference proteome</keyword>